<evidence type="ECO:0000256" key="3">
    <source>
        <dbReference type="ARBA" id="ARBA00023163"/>
    </source>
</evidence>
<feature type="modified residue" description="4-aspartylphosphate" evidence="4">
    <location>
        <position position="54"/>
    </location>
</feature>
<keyword evidence="4" id="KW-0597">Phosphoprotein</keyword>
<organism evidence="7 8">
    <name type="scientific">Paenibacillus lacisoli</name>
    <dbReference type="NCBI Taxonomy" id="3064525"/>
    <lineage>
        <taxon>Bacteria</taxon>
        <taxon>Bacillati</taxon>
        <taxon>Bacillota</taxon>
        <taxon>Bacilli</taxon>
        <taxon>Bacillales</taxon>
        <taxon>Paenibacillaceae</taxon>
        <taxon>Paenibacillus</taxon>
    </lineage>
</organism>
<evidence type="ECO:0000256" key="4">
    <source>
        <dbReference type="PROSITE-ProRule" id="PRU00169"/>
    </source>
</evidence>
<dbReference type="InterPro" id="IPR018060">
    <property type="entry name" value="HTH_AraC"/>
</dbReference>
<name>A0ABT9CI25_9BACL</name>
<dbReference type="Gene3D" id="1.10.10.60">
    <property type="entry name" value="Homeodomain-like"/>
    <property type="match status" value="2"/>
</dbReference>
<dbReference type="InterPro" id="IPR009057">
    <property type="entry name" value="Homeodomain-like_sf"/>
</dbReference>
<dbReference type="PROSITE" id="PS01124">
    <property type="entry name" value="HTH_ARAC_FAMILY_2"/>
    <property type="match status" value="1"/>
</dbReference>
<dbReference type="Pfam" id="PF12833">
    <property type="entry name" value="HTH_18"/>
    <property type="match status" value="1"/>
</dbReference>
<evidence type="ECO:0000259" key="5">
    <source>
        <dbReference type="PROSITE" id="PS01124"/>
    </source>
</evidence>
<dbReference type="PRINTS" id="PR00032">
    <property type="entry name" value="HTHARAC"/>
</dbReference>
<dbReference type="SMART" id="SM00448">
    <property type="entry name" value="REC"/>
    <property type="match status" value="1"/>
</dbReference>
<dbReference type="PANTHER" id="PTHR43280:SF2">
    <property type="entry name" value="HTH-TYPE TRANSCRIPTIONAL REGULATOR EXSA"/>
    <property type="match status" value="1"/>
</dbReference>
<keyword evidence="8" id="KW-1185">Reference proteome</keyword>
<dbReference type="RefSeq" id="WP_305024798.1">
    <property type="nucleotide sequence ID" value="NZ_JAUQTB010000008.1"/>
</dbReference>
<feature type="domain" description="HTH araC/xylS-type" evidence="5">
    <location>
        <begin position="428"/>
        <end position="526"/>
    </location>
</feature>
<dbReference type="SUPFAM" id="SSF52172">
    <property type="entry name" value="CheY-like"/>
    <property type="match status" value="1"/>
</dbReference>
<keyword evidence="1" id="KW-0805">Transcription regulation</keyword>
<evidence type="ECO:0000256" key="2">
    <source>
        <dbReference type="ARBA" id="ARBA00023125"/>
    </source>
</evidence>
<evidence type="ECO:0000259" key="6">
    <source>
        <dbReference type="PROSITE" id="PS50110"/>
    </source>
</evidence>
<dbReference type="PROSITE" id="PS00041">
    <property type="entry name" value="HTH_ARAC_FAMILY_1"/>
    <property type="match status" value="1"/>
</dbReference>
<reference evidence="7 8" key="1">
    <citation type="submission" date="2023-07" db="EMBL/GenBank/DDBJ databases">
        <title>Paenibacillus sp. JX-17 nov. isolated from soil.</title>
        <authorList>
            <person name="Wan Y."/>
            <person name="Liu B."/>
        </authorList>
    </citation>
    <scope>NUCLEOTIDE SEQUENCE [LARGE SCALE GENOMIC DNA]</scope>
    <source>
        <strain evidence="7 8">JX-17</strain>
    </source>
</reference>
<evidence type="ECO:0000313" key="8">
    <source>
        <dbReference type="Proteomes" id="UP001240171"/>
    </source>
</evidence>
<evidence type="ECO:0000313" key="7">
    <source>
        <dbReference type="EMBL" id="MDO7907587.1"/>
    </source>
</evidence>
<dbReference type="SMART" id="SM00342">
    <property type="entry name" value="HTH_ARAC"/>
    <property type="match status" value="1"/>
</dbReference>
<keyword evidence="2" id="KW-0238">DNA-binding</keyword>
<dbReference type="InterPro" id="IPR018062">
    <property type="entry name" value="HTH_AraC-typ_CS"/>
</dbReference>
<evidence type="ECO:0000256" key="1">
    <source>
        <dbReference type="ARBA" id="ARBA00023015"/>
    </source>
</evidence>
<dbReference type="EMBL" id="JAUQTB010000008">
    <property type="protein sequence ID" value="MDO7907587.1"/>
    <property type="molecule type" value="Genomic_DNA"/>
</dbReference>
<dbReference type="InterPro" id="IPR011006">
    <property type="entry name" value="CheY-like_superfamily"/>
</dbReference>
<dbReference type="InterPro" id="IPR001789">
    <property type="entry name" value="Sig_transdc_resp-reg_receiver"/>
</dbReference>
<protein>
    <submittedName>
        <fullName evidence="7">Response regulator</fullName>
    </submittedName>
</protein>
<accession>A0ABT9CI25</accession>
<gene>
    <name evidence="7" type="ORF">Q5741_14350</name>
</gene>
<dbReference type="Pfam" id="PF00072">
    <property type="entry name" value="Response_reg"/>
    <property type="match status" value="1"/>
</dbReference>
<dbReference type="SUPFAM" id="SSF46689">
    <property type="entry name" value="Homeodomain-like"/>
    <property type="match status" value="2"/>
</dbReference>
<dbReference type="InterPro" id="IPR020449">
    <property type="entry name" value="Tscrpt_reg_AraC-type_HTH"/>
</dbReference>
<dbReference type="CDD" id="cd17536">
    <property type="entry name" value="REC_YesN-like"/>
    <property type="match status" value="1"/>
</dbReference>
<proteinExistence type="predicted"/>
<feature type="domain" description="Response regulatory" evidence="6">
    <location>
        <begin position="2"/>
        <end position="119"/>
    </location>
</feature>
<keyword evidence="3" id="KW-0804">Transcription</keyword>
<comment type="caution">
    <text evidence="7">The sequence shown here is derived from an EMBL/GenBank/DDBJ whole genome shotgun (WGS) entry which is preliminary data.</text>
</comment>
<dbReference type="Proteomes" id="UP001240171">
    <property type="component" value="Unassembled WGS sequence"/>
</dbReference>
<sequence>MNVLLVDDDYFVVSALEQKIDWKALSFEQVYTAYNIAQARGILQNHSVQILICDIEMPQGSGLELLAWIREEQYSIQTIFLTNYADFNYAQKAVELHSFDYFLKPIAFDKLTLIISKAAYQAREQQSNEQAIREGQLWKKNERKMVEHFWQKRIKAKSAADPASIALSIQEQNLSYQMTDLFLPVLIHLFPYDRSLGKEDKDLFDYAFLNVLSELFQHPSFSVETVLEHKDYSWVAILKGNESFDSSIMESICSSFIAKANQILKCDVATCMAASAWLESVHPVIRDLLNRNEEMVKQRNQNLWLDHHPLPEVSYTPPNLSLLEELLNQDLPDAFLEKTTQYLHTLVQGRVITASVLSQFRLDIVQLVYAYLKSKQIQAHKLYTGRVNDQLFIQSLNSIEDMEKYLIYLVNTAADYRQFTEQPQSVVEEIKQYIETHYGDDLTRTSLAEIVYLNPDYLARLFKKETGVSLGTFITQTRIQAAKRLLETTSLSVYAVASKVGYANYSYFSKVFKQDTGWTPNEYRKERDSSRLGGKRSSATS</sequence>
<dbReference type="Gene3D" id="3.40.50.2300">
    <property type="match status" value="1"/>
</dbReference>
<dbReference type="PANTHER" id="PTHR43280">
    <property type="entry name" value="ARAC-FAMILY TRANSCRIPTIONAL REGULATOR"/>
    <property type="match status" value="1"/>
</dbReference>
<dbReference type="PROSITE" id="PS50110">
    <property type="entry name" value="RESPONSE_REGULATORY"/>
    <property type="match status" value="1"/>
</dbReference>